<protein>
    <recommendedName>
        <fullName evidence="3">Biosynthetic protein, Pnap_2097 family</fullName>
    </recommendedName>
</protein>
<evidence type="ECO:0000313" key="1">
    <source>
        <dbReference type="EMBL" id="KKW90252.1"/>
    </source>
</evidence>
<dbReference type="Proteomes" id="UP000033874">
    <property type="component" value="Unassembled WGS sequence"/>
</dbReference>
<evidence type="ECO:0008006" key="3">
    <source>
        <dbReference type="Google" id="ProtNLM"/>
    </source>
</evidence>
<keyword evidence="2" id="KW-1185">Reference proteome</keyword>
<name>A0A0M3AJK6_9SPHN</name>
<dbReference type="EMBL" id="LBIC01000011">
    <property type="protein sequence ID" value="KKW90252.1"/>
    <property type="molecule type" value="Genomic_DNA"/>
</dbReference>
<dbReference type="PATRIC" id="fig|56193.3.peg.4446"/>
<organism evidence="1 2">
    <name type="scientific">Sphingobium chungbukense</name>
    <dbReference type="NCBI Taxonomy" id="56193"/>
    <lineage>
        <taxon>Bacteria</taxon>
        <taxon>Pseudomonadati</taxon>
        <taxon>Pseudomonadota</taxon>
        <taxon>Alphaproteobacteria</taxon>
        <taxon>Sphingomonadales</taxon>
        <taxon>Sphingomonadaceae</taxon>
        <taxon>Sphingobium</taxon>
    </lineage>
</organism>
<dbReference type="AlphaFoldDB" id="A0A0M3AJK6"/>
<dbReference type="InterPro" id="IPR024091">
    <property type="entry name" value="LnmK-like_bifun_acyl/decarbox"/>
</dbReference>
<evidence type="ECO:0000313" key="2">
    <source>
        <dbReference type="Proteomes" id="UP000033874"/>
    </source>
</evidence>
<dbReference type="NCBIfam" id="TIGR04099">
    <property type="entry name" value="biosn_Pnap_2097"/>
    <property type="match status" value="1"/>
</dbReference>
<comment type="caution">
    <text evidence="1">The sequence shown here is derived from an EMBL/GenBank/DDBJ whole genome shotgun (WGS) entry which is preliminary data.</text>
</comment>
<dbReference type="Gene3D" id="3.10.129.10">
    <property type="entry name" value="Hotdog Thioesterase"/>
    <property type="match status" value="1"/>
</dbReference>
<sequence length="282" mass="31153">MRNSSETILLGMPQLCLQGLSETWLLKQLGHQHWMMLASLAGQKAPSFIDGEGRPVYAAFCAISIQDGNFGSVRENDELIVRSRLRRVTQTQMLSRHRLLVDGRLIGQVEMVSVFVRRGQTGGNRSVSRFVVPGLPKPDPYRSQEDLPGQAAAVRAGRATQHLGFAFKKPSSNRIIAIDPVPSQDFNGAGFLYFSSFVSFVDRAEWLFARACAQTATTIRRDIFFAGNLDPGEALSVDLVAQRTSPADHNGSAMKTLSHHCRLVRAGDNEPLAEVFTIRRVD</sequence>
<accession>A0A0M3AJK6</accession>
<dbReference type="STRING" id="56193.YP76_21140"/>
<dbReference type="NCBIfam" id="TIGR04098">
    <property type="entry name" value="LnmK_bifunc"/>
    <property type="match status" value="1"/>
</dbReference>
<reference evidence="1 2" key="1">
    <citation type="submission" date="2015-04" db="EMBL/GenBank/DDBJ databases">
        <title>Genome sequence of aromatic hydrocarbons-degrading Sphingobium chungbukense DJ77.</title>
        <authorList>
            <person name="Kim Y.-C."/>
            <person name="Chae J.-C."/>
        </authorList>
    </citation>
    <scope>NUCLEOTIDE SEQUENCE [LARGE SCALE GENOMIC DNA]</scope>
    <source>
        <strain evidence="1 2">DJ77</strain>
    </source>
</reference>
<proteinExistence type="predicted"/>
<gene>
    <name evidence="1" type="ORF">YP76_21140</name>
</gene>